<dbReference type="Proteomes" id="UP000244073">
    <property type="component" value="Unassembled WGS sequence"/>
</dbReference>
<evidence type="ECO:0000256" key="1">
    <source>
        <dbReference type="SAM" id="MobiDB-lite"/>
    </source>
</evidence>
<comment type="caution">
    <text evidence="2">The sequence shown here is derived from an EMBL/GenBank/DDBJ whole genome shotgun (WGS) entry which is preliminary data.</text>
</comment>
<protein>
    <submittedName>
        <fullName evidence="2">Uncharacterized protein</fullName>
    </submittedName>
</protein>
<accession>A0A2T5MAP7</accession>
<dbReference type="AlphaFoldDB" id="A0A2T5MAP7"/>
<feature type="region of interest" description="Disordered" evidence="1">
    <location>
        <begin position="141"/>
        <end position="161"/>
    </location>
</feature>
<feature type="compositionally biased region" description="Basic and acidic residues" evidence="1">
    <location>
        <begin position="32"/>
        <end position="46"/>
    </location>
</feature>
<reference evidence="2 3" key="1">
    <citation type="journal article" date="2018" name="Proc. Natl. Acad. Sci. U.S.A.">
        <title>Linking secondary metabolites to gene clusters through genome sequencing of six diverse Aspergillus species.</title>
        <authorList>
            <person name="Kaerboelling I."/>
            <person name="Vesth T.C."/>
            <person name="Frisvad J.C."/>
            <person name="Nybo J.L."/>
            <person name="Theobald S."/>
            <person name="Kuo A."/>
            <person name="Bowyer P."/>
            <person name="Matsuda Y."/>
            <person name="Mondo S."/>
            <person name="Lyhne E.K."/>
            <person name="Kogle M.E."/>
            <person name="Clum A."/>
            <person name="Lipzen A."/>
            <person name="Salamov A."/>
            <person name="Ngan C.Y."/>
            <person name="Daum C."/>
            <person name="Chiniquy J."/>
            <person name="Barry K."/>
            <person name="LaButti K."/>
            <person name="Haridas S."/>
            <person name="Simmons B.A."/>
            <person name="Magnuson J.K."/>
            <person name="Mortensen U.H."/>
            <person name="Larsen T.O."/>
            <person name="Grigoriev I.V."/>
            <person name="Baker S.E."/>
            <person name="Andersen M.R."/>
        </authorList>
    </citation>
    <scope>NUCLEOTIDE SEQUENCE [LARGE SCALE GENOMIC DNA]</scope>
    <source>
        <strain evidence="2 3">IBT 24754</strain>
    </source>
</reference>
<dbReference type="EMBL" id="MSFN02000001">
    <property type="protein sequence ID" value="PTU25618.1"/>
    <property type="molecule type" value="Genomic_DNA"/>
</dbReference>
<evidence type="ECO:0000313" key="2">
    <source>
        <dbReference type="EMBL" id="PTU25618.1"/>
    </source>
</evidence>
<dbReference type="RefSeq" id="XP_040757010.1">
    <property type="nucleotide sequence ID" value="XM_040899666.1"/>
</dbReference>
<proteinExistence type="predicted"/>
<gene>
    <name evidence="2" type="ORF">P175DRAFT_0529182</name>
</gene>
<evidence type="ECO:0000313" key="3">
    <source>
        <dbReference type="Proteomes" id="UP000244073"/>
    </source>
</evidence>
<dbReference type="VEuPathDB" id="FungiDB:P175DRAFT_0529182"/>
<organism evidence="2 3">
    <name type="scientific">Aspergillus ochraceoroseus IBT 24754</name>
    <dbReference type="NCBI Taxonomy" id="1392256"/>
    <lineage>
        <taxon>Eukaryota</taxon>
        <taxon>Fungi</taxon>
        <taxon>Dikarya</taxon>
        <taxon>Ascomycota</taxon>
        <taxon>Pezizomycotina</taxon>
        <taxon>Eurotiomycetes</taxon>
        <taxon>Eurotiomycetidae</taxon>
        <taxon>Eurotiales</taxon>
        <taxon>Aspergillaceae</taxon>
        <taxon>Aspergillus</taxon>
        <taxon>Aspergillus subgen. Nidulantes</taxon>
    </lineage>
</organism>
<name>A0A2T5MAP7_9EURO</name>
<feature type="region of interest" description="Disordered" evidence="1">
    <location>
        <begin position="1"/>
        <end position="72"/>
    </location>
</feature>
<feature type="compositionally biased region" description="Polar residues" evidence="1">
    <location>
        <begin position="1"/>
        <end position="10"/>
    </location>
</feature>
<dbReference type="GeneID" id="63816548"/>
<sequence>MDATNPMSSQRNDENRAVTGDVAAEAGGDDPQPERVNEEAFWRDSGDFSNSTVARYDDDDDDDDGCNMPARETTWKGSLGVLFWGNAKTVPNESPARVFQGHHESQSDPNRTGRYTWIGRDGLLLVNPAARWEWDCRTEARRVKEDSRKGRNRDQSESQIW</sequence>